<dbReference type="PANTHER" id="PTHR23335:SF21">
    <property type="entry name" value="CALMODULIN-BINDING PROTEIN"/>
    <property type="match status" value="1"/>
</dbReference>
<organism evidence="2 3">
    <name type="scientific">Trifolium medium</name>
    <dbReference type="NCBI Taxonomy" id="97028"/>
    <lineage>
        <taxon>Eukaryota</taxon>
        <taxon>Viridiplantae</taxon>
        <taxon>Streptophyta</taxon>
        <taxon>Embryophyta</taxon>
        <taxon>Tracheophyta</taxon>
        <taxon>Spermatophyta</taxon>
        <taxon>Magnoliopsida</taxon>
        <taxon>eudicotyledons</taxon>
        <taxon>Gunneridae</taxon>
        <taxon>Pentapetalae</taxon>
        <taxon>rosids</taxon>
        <taxon>fabids</taxon>
        <taxon>Fabales</taxon>
        <taxon>Fabaceae</taxon>
        <taxon>Papilionoideae</taxon>
        <taxon>50 kb inversion clade</taxon>
        <taxon>NPAAA clade</taxon>
        <taxon>Hologalegina</taxon>
        <taxon>IRL clade</taxon>
        <taxon>Trifolieae</taxon>
        <taxon>Trifolium</taxon>
    </lineage>
</organism>
<dbReference type="EMBL" id="LXQA010112561">
    <property type="protein sequence ID" value="MCI18952.1"/>
    <property type="molecule type" value="Genomic_DNA"/>
</dbReference>
<dbReference type="GO" id="GO:0003690">
    <property type="term" value="F:double-stranded DNA binding"/>
    <property type="evidence" value="ECO:0007669"/>
    <property type="project" value="TreeGrafter"/>
</dbReference>
<dbReference type="Gene3D" id="1.20.5.190">
    <property type="match status" value="1"/>
</dbReference>
<comment type="caution">
    <text evidence="2">The sequence shown here is derived from an EMBL/GenBank/DDBJ whole genome shotgun (WGS) entry which is preliminary data.</text>
</comment>
<keyword evidence="1" id="KW-0112">Calmodulin-binding</keyword>
<evidence type="ECO:0000313" key="2">
    <source>
        <dbReference type="EMBL" id="MCI18952.1"/>
    </source>
</evidence>
<dbReference type="PROSITE" id="PS50096">
    <property type="entry name" value="IQ"/>
    <property type="match status" value="2"/>
</dbReference>
<dbReference type="Pfam" id="PF00612">
    <property type="entry name" value="IQ"/>
    <property type="match status" value="2"/>
</dbReference>
<dbReference type="GO" id="GO:0003712">
    <property type="term" value="F:transcription coregulator activity"/>
    <property type="evidence" value="ECO:0007669"/>
    <property type="project" value="TreeGrafter"/>
</dbReference>
<keyword evidence="3" id="KW-1185">Reference proteome</keyword>
<name>A0A392Q4V8_9FABA</name>
<feature type="non-terminal residue" evidence="2">
    <location>
        <position position="171"/>
    </location>
</feature>
<accession>A0A392Q4V8</accession>
<reference evidence="2 3" key="1">
    <citation type="journal article" date="2018" name="Front. Plant Sci.">
        <title>Red Clover (Trifolium pratense) and Zigzag Clover (T. medium) - A Picture of Genomic Similarities and Differences.</title>
        <authorList>
            <person name="Dluhosova J."/>
            <person name="Istvanek J."/>
            <person name="Nedelnik J."/>
            <person name="Repkova J."/>
        </authorList>
    </citation>
    <scope>NUCLEOTIDE SEQUENCE [LARGE SCALE GENOMIC DNA]</scope>
    <source>
        <strain evidence="3">cv. 10/8</strain>
        <tissue evidence="2">Leaf</tissue>
    </source>
</reference>
<dbReference type="GO" id="GO:0006357">
    <property type="term" value="P:regulation of transcription by RNA polymerase II"/>
    <property type="evidence" value="ECO:0007669"/>
    <property type="project" value="TreeGrafter"/>
</dbReference>
<evidence type="ECO:0000256" key="1">
    <source>
        <dbReference type="ARBA" id="ARBA00022860"/>
    </source>
</evidence>
<dbReference type="GO" id="GO:0005516">
    <property type="term" value="F:calmodulin binding"/>
    <property type="evidence" value="ECO:0007669"/>
    <property type="project" value="UniProtKB-KW"/>
</dbReference>
<sequence length="171" mass="17846">MVASLIAAGAFAGAVTDPTSQDPNGKTAATIATSNGHKGLAGYLAEADLTSHLSSLTLEKCEVPKDSSELEAELTVSSVSKKNLEASDDEVSLKNTLGAVRNASQAAARIQAAFRAHSFKKRIEREAASATCLNGYVNGVGSIGGYARSLRDCNSAALSIQKKYRGWKGRK</sequence>
<dbReference type="AlphaFoldDB" id="A0A392Q4V8"/>
<dbReference type="GO" id="GO:0005634">
    <property type="term" value="C:nucleus"/>
    <property type="evidence" value="ECO:0007669"/>
    <property type="project" value="TreeGrafter"/>
</dbReference>
<dbReference type="InterPro" id="IPR000048">
    <property type="entry name" value="IQ_motif_EF-hand-BS"/>
</dbReference>
<proteinExistence type="predicted"/>
<dbReference type="PANTHER" id="PTHR23335">
    <property type="entry name" value="CALMODULIN-BINDING TRANSCRIPTION ACTIVATOR CAMTA"/>
    <property type="match status" value="1"/>
</dbReference>
<dbReference type="Proteomes" id="UP000265520">
    <property type="component" value="Unassembled WGS sequence"/>
</dbReference>
<evidence type="ECO:0000313" key="3">
    <source>
        <dbReference type="Proteomes" id="UP000265520"/>
    </source>
</evidence>
<protein>
    <submittedName>
        <fullName evidence="2">Calmodulin-binding transcription activator 4-like</fullName>
    </submittedName>
</protein>